<comment type="similarity">
    <text evidence="1">Belongs to the protein kinase superfamily. AGC Ser/Thr protein kinase family. RAC subfamily.</text>
</comment>
<evidence type="ECO:0000256" key="4">
    <source>
        <dbReference type="ARBA" id="ARBA00022553"/>
    </source>
</evidence>
<dbReference type="InterPro" id="IPR017892">
    <property type="entry name" value="Pkinase_C"/>
</dbReference>
<dbReference type="Gene3D" id="2.30.29.30">
    <property type="entry name" value="Pleckstrin-homology domain (PH domain)/Phosphotyrosine-binding domain (PTB)"/>
    <property type="match status" value="1"/>
</dbReference>
<dbReference type="EMBL" id="JAPFFF010000044">
    <property type="protein sequence ID" value="KAK8840649.1"/>
    <property type="molecule type" value="Genomic_DNA"/>
</dbReference>
<keyword evidence="15" id="KW-1185">Reference proteome</keyword>
<dbReference type="EC" id="2.7.11.1" evidence="2"/>
<dbReference type="CDD" id="cd05123">
    <property type="entry name" value="STKc_AGC"/>
    <property type="match status" value="1"/>
</dbReference>
<accession>A0ABR2H360</accession>
<proteinExistence type="inferred from homology"/>
<dbReference type="PROSITE" id="PS51285">
    <property type="entry name" value="AGC_KINASE_CTER"/>
    <property type="match status" value="1"/>
</dbReference>
<evidence type="ECO:0000259" key="11">
    <source>
        <dbReference type="PROSITE" id="PS50003"/>
    </source>
</evidence>
<dbReference type="InterPro" id="IPR000961">
    <property type="entry name" value="AGC-kinase_C"/>
</dbReference>
<dbReference type="PANTHER" id="PTHR24351">
    <property type="entry name" value="RIBOSOMAL PROTEIN S6 KINASE"/>
    <property type="match status" value="1"/>
</dbReference>
<gene>
    <name evidence="14" type="ORF">M9Y10_030424</name>
</gene>
<feature type="domain" description="PH" evidence="11">
    <location>
        <begin position="6"/>
        <end position="100"/>
    </location>
</feature>
<dbReference type="Pfam" id="PF00433">
    <property type="entry name" value="Pkinase_C"/>
    <property type="match status" value="1"/>
</dbReference>
<dbReference type="InterPro" id="IPR011993">
    <property type="entry name" value="PH-like_dom_sf"/>
</dbReference>
<dbReference type="InterPro" id="IPR008271">
    <property type="entry name" value="Ser/Thr_kinase_AS"/>
</dbReference>
<feature type="domain" description="Protein kinase" evidence="12">
    <location>
        <begin position="116"/>
        <end position="374"/>
    </location>
</feature>
<comment type="caution">
    <text evidence="14">The sequence shown here is derived from an EMBL/GenBank/DDBJ whole genome shotgun (WGS) entry which is preliminary data.</text>
</comment>
<evidence type="ECO:0000256" key="10">
    <source>
        <dbReference type="RuleBase" id="RU000304"/>
    </source>
</evidence>
<protein>
    <recommendedName>
        <fullName evidence="2">non-specific serine/threonine protein kinase</fullName>
        <ecNumber evidence="2">2.7.11.1</ecNumber>
    </recommendedName>
</protein>
<evidence type="ECO:0000256" key="3">
    <source>
        <dbReference type="ARBA" id="ARBA00022527"/>
    </source>
</evidence>
<dbReference type="SMART" id="SM00233">
    <property type="entry name" value="PH"/>
    <property type="match status" value="1"/>
</dbReference>
<evidence type="ECO:0000313" key="15">
    <source>
        <dbReference type="Proteomes" id="UP001470230"/>
    </source>
</evidence>
<dbReference type="InterPro" id="IPR011009">
    <property type="entry name" value="Kinase-like_dom_sf"/>
</dbReference>
<dbReference type="PROSITE" id="PS00107">
    <property type="entry name" value="PROTEIN_KINASE_ATP"/>
    <property type="match status" value="1"/>
</dbReference>
<keyword evidence="4" id="KW-0597">Phosphoprotein</keyword>
<sequence length="489" mass="57015">MENQKHDTLSGSFSRSTGLLGSWKRYNYKLDWPFLIEYSDDANKEKSRWDLNSCQVLDSEDPRKPFCLKLTDSNKKKYLFKFDNEKDFTHWFNKLKNEIQSKIQCPTTTNLTLDDFVFIRCIGRGTFGKVNLVRQKSTGQLFALKAMSKRLLAEEDNIQQILVEREILFQNKHPFLVSASFTFQTDTKVFIGLEYVPGGELFGRLKEEGRISESRARLYAAEMLLGLAHLHKHGFIYRDMKPENILVDADGHLKITDFGFAKGNITNERKTTRTFCGTPEYLAPEVLKQRPYTRSVDWWSYGVILYEMLTGLPPFYDTNPKKMYMGILFDPLRFPKFFSRRTIDICMKLLDRDAKRRLGAGPSDAEEIMNHPFFSEINWDYVLEKKYKPEWIPPIKDETDTSNFDTEFTNQPIAVSYEDPELVPEDAQSAFIGFTCNQEEQSVIEASFNDDYIGESVIPTNQNFYFMDEEEMKEEIEDKNKLEADSDDN</sequence>
<evidence type="ECO:0000256" key="5">
    <source>
        <dbReference type="ARBA" id="ARBA00022679"/>
    </source>
</evidence>
<dbReference type="InterPro" id="IPR000719">
    <property type="entry name" value="Prot_kinase_dom"/>
</dbReference>
<dbReference type="Gene3D" id="3.30.200.20">
    <property type="entry name" value="Phosphorylase Kinase, domain 1"/>
    <property type="match status" value="1"/>
</dbReference>
<evidence type="ECO:0000256" key="1">
    <source>
        <dbReference type="ARBA" id="ARBA00006935"/>
    </source>
</evidence>
<keyword evidence="6 9" id="KW-0547">Nucleotide-binding</keyword>
<evidence type="ECO:0000256" key="6">
    <source>
        <dbReference type="ARBA" id="ARBA00022741"/>
    </source>
</evidence>
<feature type="binding site" evidence="9">
    <location>
        <position position="145"/>
    </location>
    <ligand>
        <name>ATP</name>
        <dbReference type="ChEBI" id="CHEBI:30616"/>
    </ligand>
</feature>
<name>A0ABR2H360_9EUKA</name>
<feature type="domain" description="AGC-kinase C-terminal" evidence="13">
    <location>
        <begin position="375"/>
        <end position="446"/>
    </location>
</feature>
<keyword evidence="3 10" id="KW-0723">Serine/threonine-protein kinase</keyword>
<reference evidence="14 15" key="1">
    <citation type="submission" date="2024-04" db="EMBL/GenBank/DDBJ databases">
        <title>Tritrichomonas musculus Genome.</title>
        <authorList>
            <person name="Alves-Ferreira E."/>
            <person name="Grigg M."/>
            <person name="Lorenzi H."/>
            <person name="Galac M."/>
        </authorList>
    </citation>
    <scope>NUCLEOTIDE SEQUENCE [LARGE SCALE GENOMIC DNA]</scope>
    <source>
        <strain evidence="14 15">EAF2021</strain>
    </source>
</reference>
<dbReference type="InterPro" id="IPR001849">
    <property type="entry name" value="PH_domain"/>
</dbReference>
<evidence type="ECO:0000256" key="7">
    <source>
        <dbReference type="ARBA" id="ARBA00022777"/>
    </source>
</evidence>
<dbReference type="CDD" id="cd00821">
    <property type="entry name" value="PH"/>
    <property type="match status" value="1"/>
</dbReference>
<dbReference type="SMART" id="SM00220">
    <property type="entry name" value="S_TKc"/>
    <property type="match status" value="1"/>
</dbReference>
<keyword evidence="7 14" id="KW-0418">Kinase</keyword>
<evidence type="ECO:0000313" key="14">
    <source>
        <dbReference type="EMBL" id="KAK8840649.1"/>
    </source>
</evidence>
<keyword evidence="8 9" id="KW-0067">ATP-binding</keyword>
<dbReference type="Pfam" id="PF00169">
    <property type="entry name" value="PH"/>
    <property type="match status" value="1"/>
</dbReference>
<dbReference type="SMART" id="SM00133">
    <property type="entry name" value="S_TK_X"/>
    <property type="match status" value="1"/>
</dbReference>
<organism evidence="14 15">
    <name type="scientific">Tritrichomonas musculus</name>
    <dbReference type="NCBI Taxonomy" id="1915356"/>
    <lineage>
        <taxon>Eukaryota</taxon>
        <taxon>Metamonada</taxon>
        <taxon>Parabasalia</taxon>
        <taxon>Tritrichomonadida</taxon>
        <taxon>Tritrichomonadidae</taxon>
        <taxon>Tritrichomonas</taxon>
    </lineage>
</organism>
<evidence type="ECO:0000259" key="12">
    <source>
        <dbReference type="PROSITE" id="PS50011"/>
    </source>
</evidence>
<dbReference type="Gene3D" id="1.10.510.10">
    <property type="entry name" value="Transferase(Phosphotransferase) domain 1"/>
    <property type="match status" value="1"/>
</dbReference>
<dbReference type="InterPro" id="IPR017441">
    <property type="entry name" value="Protein_kinase_ATP_BS"/>
</dbReference>
<evidence type="ECO:0000256" key="9">
    <source>
        <dbReference type="PROSITE-ProRule" id="PRU10141"/>
    </source>
</evidence>
<dbReference type="PROSITE" id="PS50003">
    <property type="entry name" value="PH_DOMAIN"/>
    <property type="match status" value="1"/>
</dbReference>
<dbReference type="SUPFAM" id="SSF50729">
    <property type="entry name" value="PH domain-like"/>
    <property type="match status" value="1"/>
</dbReference>
<evidence type="ECO:0000256" key="2">
    <source>
        <dbReference type="ARBA" id="ARBA00012513"/>
    </source>
</evidence>
<dbReference type="PROSITE" id="PS00108">
    <property type="entry name" value="PROTEIN_KINASE_ST"/>
    <property type="match status" value="1"/>
</dbReference>
<evidence type="ECO:0000256" key="8">
    <source>
        <dbReference type="ARBA" id="ARBA00022840"/>
    </source>
</evidence>
<dbReference type="Proteomes" id="UP001470230">
    <property type="component" value="Unassembled WGS sequence"/>
</dbReference>
<dbReference type="PROSITE" id="PS50011">
    <property type="entry name" value="PROTEIN_KINASE_DOM"/>
    <property type="match status" value="1"/>
</dbReference>
<dbReference type="InterPro" id="IPR045270">
    <property type="entry name" value="STKc_AGC"/>
</dbReference>
<dbReference type="GO" id="GO:0016301">
    <property type="term" value="F:kinase activity"/>
    <property type="evidence" value="ECO:0007669"/>
    <property type="project" value="UniProtKB-KW"/>
</dbReference>
<dbReference type="Pfam" id="PF00069">
    <property type="entry name" value="Pkinase"/>
    <property type="match status" value="1"/>
</dbReference>
<dbReference type="SUPFAM" id="SSF56112">
    <property type="entry name" value="Protein kinase-like (PK-like)"/>
    <property type="match status" value="1"/>
</dbReference>
<evidence type="ECO:0000259" key="13">
    <source>
        <dbReference type="PROSITE" id="PS51285"/>
    </source>
</evidence>
<keyword evidence="5" id="KW-0808">Transferase</keyword>